<dbReference type="SUPFAM" id="SSF56112">
    <property type="entry name" value="Protein kinase-like (PK-like)"/>
    <property type="match status" value="1"/>
</dbReference>
<dbReference type="PANTHER" id="PTHR27005:SF363">
    <property type="entry name" value="OS07G0494300 PROTEIN"/>
    <property type="match status" value="1"/>
</dbReference>
<reference evidence="8" key="2">
    <citation type="submission" date="2017-06" db="EMBL/GenBank/DDBJ databases">
        <title>WGS assembly of Brachypodium distachyon.</title>
        <authorList>
            <consortium name="The International Brachypodium Initiative"/>
            <person name="Lucas S."/>
            <person name="Harmon-Smith M."/>
            <person name="Lail K."/>
            <person name="Tice H."/>
            <person name="Grimwood J."/>
            <person name="Bruce D."/>
            <person name="Barry K."/>
            <person name="Shu S."/>
            <person name="Lindquist E."/>
            <person name="Wang M."/>
            <person name="Pitluck S."/>
            <person name="Vogel J.P."/>
            <person name="Garvin D.F."/>
            <person name="Mockler T.C."/>
            <person name="Schmutz J."/>
            <person name="Rokhsar D."/>
            <person name="Bevan M.W."/>
        </authorList>
    </citation>
    <scope>NUCLEOTIDE SEQUENCE</scope>
    <source>
        <strain evidence="8">Bd21</strain>
    </source>
</reference>
<dbReference type="GO" id="GO:0004674">
    <property type="term" value="F:protein serine/threonine kinase activity"/>
    <property type="evidence" value="ECO:0007669"/>
    <property type="project" value="UniProtKB-KW"/>
</dbReference>
<dbReference type="RefSeq" id="XP_024316894.1">
    <property type="nucleotide sequence ID" value="XM_024461126.1"/>
</dbReference>
<dbReference type="Gene3D" id="3.30.200.20">
    <property type="entry name" value="Phosphorylase Kinase, domain 1"/>
    <property type="match status" value="1"/>
</dbReference>
<evidence type="ECO:0000259" key="7">
    <source>
        <dbReference type="PROSITE" id="PS50011"/>
    </source>
</evidence>
<evidence type="ECO:0000313" key="9">
    <source>
        <dbReference type="EnsemblPlants" id="PNT66894"/>
    </source>
</evidence>
<dbReference type="PROSITE" id="PS00108">
    <property type="entry name" value="PROTEIN_KINASE_ST"/>
    <property type="match status" value="1"/>
</dbReference>
<evidence type="ECO:0000313" key="8">
    <source>
        <dbReference type="EMBL" id="PNT66894.1"/>
    </source>
</evidence>
<accession>I1I203</accession>
<name>I1I203_BRADI</name>
<evidence type="ECO:0000256" key="3">
    <source>
        <dbReference type="ARBA" id="ARBA00022777"/>
    </source>
</evidence>
<dbReference type="InterPro" id="IPR017441">
    <property type="entry name" value="Protein_kinase_ATP_BS"/>
</dbReference>
<dbReference type="OMA" id="CIEENAL"/>
<dbReference type="HOGENOM" id="CLU_000288_21_4_1"/>
<dbReference type="FunFam" id="3.30.200.20:FF:000337">
    <property type="entry name" value="Wall-associated receptor kinase 3"/>
    <property type="match status" value="1"/>
</dbReference>
<feature type="domain" description="Protein kinase" evidence="7">
    <location>
        <begin position="43"/>
        <end position="265"/>
    </location>
</feature>
<dbReference type="GeneID" id="100832466"/>
<dbReference type="GO" id="GO:0005524">
    <property type="term" value="F:ATP binding"/>
    <property type="evidence" value="ECO:0007669"/>
    <property type="project" value="UniProtKB-UniRule"/>
</dbReference>
<keyword evidence="4 5" id="KW-0067">ATP-binding</keyword>
<dbReference type="PROSITE" id="PS50011">
    <property type="entry name" value="PROTEIN_KINASE_DOM"/>
    <property type="match status" value="1"/>
</dbReference>
<keyword evidence="1" id="KW-0808">Transferase</keyword>
<evidence type="ECO:0000256" key="4">
    <source>
        <dbReference type="ARBA" id="ARBA00022840"/>
    </source>
</evidence>
<dbReference type="Proteomes" id="UP000008810">
    <property type="component" value="Chromosome 3"/>
</dbReference>
<dbReference type="Gramene" id="PNT66894">
    <property type="protein sequence ID" value="PNT66894"/>
    <property type="gene ID" value="BRADI_3g18130v3"/>
</dbReference>
<evidence type="ECO:0000256" key="2">
    <source>
        <dbReference type="ARBA" id="ARBA00022741"/>
    </source>
</evidence>
<dbReference type="InterPro" id="IPR011009">
    <property type="entry name" value="Kinase-like_dom_sf"/>
</dbReference>
<dbReference type="OrthoDB" id="546826at2759"/>
<dbReference type="AlphaFoldDB" id="I1I203"/>
<dbReference type="InterPro" id="IPR045274">
    <property type="entry name" value="WAK-like"/>
</dbReference>
<protein>
    <recommendedName>
        <fullName evidence="7">Protein kinase domain-containing protein</fullName>
    </recommendedName>
</protein>
<dbReference type="InterPro" id="IPR008271">
    <property type="entry name" value="Ser/Thr_kinase_AS"/>
</dbReference>
<dbReference type="Pfam" id="PF00069">
    <property type="entry name" value="Pkinase"/>
    <property type="match status" value="1"/>
</dbReference>
<dbReference type="EnsemblPlants" id="PNT66894">
    <property type="protein sequence ID" value="PNT66894"/>
    <property type="gene ID" value="BRADI_3g18130v3"/>
</dbReference>
<gene>
    <name evidence="9" type="primary">LOC100832466</name>
    <name evidence="8" type="ORF">BRADI_3g18130v3</name>
</gene>
<dbReference type="GO" id="GO:0005886">
    <property type="term" value="C:plasma membrane"/>
    <property type="evidence" value="ECO:0000318"/>
    <property type="project" value="GO_Central"/>
</dbReference>
<dbReference type="PIRSF" id="PIRSF000654">
    <property type="entry name" value="Integrin-linked_kinase"/>
    <property type="match status" value="1"/>
</dbReference>
<dbReference type="SMART" id="SM00220">
    <property type="entry name" value="S_TKc"/>
    <property type="match status" value="1"/>
</dbReference>
<evidence type="ECO:0000256" key="6">
    <source>
        <dbReference type="RuleBase" id="RU000304"/>
    </source>
</evidence>
<dbReference type="GO" id="GO:0007166">
    <property type="term" value="P:cell surface receptor signaling pathway"/>
    <property type="evidence" value="ECO:0000318"/>
    <property type="project" value="GO_Central"/>
</dbReference>
<dbReference type="Gene3D" id="1.10.510.10">
    <property type="entry name" value="Transferase(Phosphotransferase) domain 1"/>
    <property type="match status" value="1"/>
</dbReference>
<dbReference type="InterPro" id="IPR000719">
    <property type="entry name" value="Prot_kinase_dom"/>
</dbReference>
<organism evidence="9">
    <name type="scientific">Brachypodium distachyon</name>
    <name type="common">Purple false brome</name>
    <name type="synonym">Trachynia distachya</name>
    <dbReference type="NCBI Taxonomy" id="15368"/>
    <lineage>
        <taxon>Eukaryota</taxon>
        <taxon>Viridiplantae</taxon>
        <taxon>Streptophyta</taxon>
        <taxon>Embryophyta</taxon>
        <taxon>Tracheophyta</taxon>
        <taxon>Spermatophyta</taxon>
        <taxon>Magnoliopsida</taxon>
        <taxon>Liliopsida</taxon>
        <taxon>Poales</taxon>
        <taxon>Poaceae</taxon>
        <taxon>BOP clade</taxon>
        <taxon>Pooideae</taxon>
        <taxon>Stipodae</taxon>
        <taxon>Brachypodieae</taxon>
        <taxon>Brachypodium</taxon>
    </lineage>
</organism>
<feature type="binding site" evidence="5">
    <location>
        <position position="72"/>
    </location>
    <ligand>
        <name>ATP</name>
        <dbReference type="ChEBI" id="CHEBI:30616"/>
    </ligand>
</feature>
<keyword evidence="2 5" id="KW-0547">Nucleotide-binding</keyword>
<keyword evidence="3" id="KW-0418">Kinase</keyword>
<evidence type="ECO:0000256" key="5">
    <source>
        <dbReference type="PROSITE-ProRule" id="PRU10141"/>
    </source>
</evidence>
<evidence type="ECO:0000313" key="10">
    <source>
        <dbReference type="Proteomes" id="UP000008810"/>
    </source>
</evidence>
<dbReference type="PROSITE" id="PS00107">
    <property type="entry name" value="PROTEIN_KINASE_ATP"/>
    <property type="match status" value="1"/>
</dbReference>
<sequence length="265" mass="29631">MELPENKLACFIQGNEKAKAKWRPVNNHNINNFTEDEIKRITKNYSTPIGKGSFGEAYKGVLDDGAQVAVKKYIRQNLKEGFAKEITVHCQINHKNVVRLLGYCSEENALMMVTEYISSGNLRDVLHGSSKVPISLDARLRIAIECAEALACMHSMYQPIIHGDIKPDNILLDSKLGAKLADFGISRLLYMDSTQFTMHIIGSRGYMDPEHIETGRVDPKNDVYSFGVVLVELVTKAKASENGISTDLTRNFIKALEKGKKAREI</sequence>
<keyword evidence="6" id="KW-0723">Serine/threonine-protein kinase</keyword>
<dbReference type="STRING" id="15368.I1I203"/>
<proteinExistence type="inferred from homology"/>
<dbReference type="EMBL" id="CM000882">
    <property type="protein sequence ID" value="PNT66894.1"/>
    <property type="molecule type" value="Genomic_DNA"/>
</dbReference>
<reference evidence="9" key="3">
    <citation type="submission" date="2018-08" db="UniProtKB">
        <authorList>
            <consortium name="EnsemblPlants"/>
        </authorList>
    </citation>
    <scope>IDENTIFICATION</scope>
    <source>
        <strain evidence="9">cv. Bd21</strain>
    </source>
</reference>
<evidence type="ECO:0000256" key="1">
    <source>
        <dbReference type="ARBA" id="ARBA00022679"/>
    </source>
</evidence>
<dbReference type="PANTHER" id="PTHR27005">
    <property type="entry name" value="WALL-ASSOCIATED RECEPTOR KINASE-LIKE 21"/>
    <property type="match status" value="1"/>
</dbReference>
<comment type="similarity">
    <text evidence="6">Belongs to the protein kinase superfamily.</text>
</comment>
<dbReference type="eggNOG" id="KOG1187">
    <property type="taxonomic scope" value="Eukaryota"/>
</dbReference>
<reference evidence="8 9" key="1">
    <citation type="journal article" date="2010" name="Nature">
        <title>Genome sequencing and analysis of the model grass Brachypodium distachyon.</title>
        <authorList>
            <consortium name="International Brachypodium Initiative"/>
        </authorList>
    </citation>
    <scope>NUCLEOTIDE SEQUENCE [LARGE SCALE GENOMIC DNA]</scope>
    <source>
        <strain evidence="8">Bd21</strain>
        <strain evidence="9">cv. Bd21</strain>
    </source>
</reference>
<keyword evidence="10" id="KW-1185">Reference proteome</keyword>